<dbReference type="EMBL" id="RZNC01000006">
    <property type="protein sequence ID" value="RWZ58444.1"/>
    <property type="molecule type" value="Genomic_DNA"/>
</dbReference>
<accession>A0A444Q3V4</accession>
<keyword evidence="2" id="KW-1185">Reference proteome</keyword>
<dbReference type="OrthoDB" id="162563at2"/>
<dbReference type="AlphaFoldDB" id="A0A444Q3V4"/>
<proteinExistence type="predicted"/>
<dbReference type="Pfam" id="PF10012">
    <property type="entry name" value="DUF2255"/>
    <property type="match status" value="1"/>
</dbReference>
<dbReference type="InterPro" id="IPR016888">
    <property type="entry name" value="UCP028498"/>
</dbReference>
<dbReference type="Proteomes" id="UP000288603">
    <property type="component" value="Unassembled WGS sequence"/>
</dbReference>
<name>A0A444Q3V4_9MICO</name>
<evidence type="ECO:0000313" key="2">
    <source>
        <dbReference type="Proteomes" id="UP000288603"/>
    </source>
</evidence>
<organism evidence="1 2">
    <name type="scientific">Labedella populi</name>
    <dbReference type="NCBI Taxonomy" id="2498850"/>
    <lineage>
        <taxon>Bacteria</taxon>
        <taxon>Bacillati</taxon>
        <taxon>Actinomycetota</taxon>
        <taxon>Actinomycetes</taxon>
        <taxon>Micrococcales</taxon>
        <taxon>Microbacteriaceae</taxon>
        <taxon>Labedella</taxon>
    </lineage>
</organism>
<evidence type="ECO:0000313" key="1">
    <source>
        <dbReference type="EMBL" id="RWZ58444.1"/>
    </source>
</evidence>
<comment type="caution">
    <text evidence="1">The sequence shown here is derived from an EMBL/GenBank/DDBJ whole genome shotgun (WGS) entry which is preliminary data.</text>
</comment>
<reference evidence="1 2" key="1">
    <citation type="submission" date="2018-12" db="EMBL/GenBank/DDBJ databases">
        <authorList>
            <person name="Li F."/>
        </authorList>
    </citation>
    <scope>NUCLEOTIDE SEQUENCE [LARGE SCALE GENOMIC DNA]</scope>
    <source>
        <strain evidence="1 2">8H24J-4-2</strain>
    </source>
</reference>
<dbReference type="RefSeq" id="WP_128499978.1">
    <property type="nucleotide sequence ID" value="NZ_RZNC01000006.1"/>
</dbReference>
<gene>
    <name evidence="1" type="ORF">ELQ92_14140</name>
</gene>
<protein>
    <submittedName>
        <fullName evidence="1">DUF2255 family protein</fullName>
    </submittedName>
</protein>
<sequence>MSRWTREQLERVAASDDFHIAPYRDDGRTPGTSIWVWAVPVDDVVFVRTENPASRWFAAAIRQRAGHATLNGRTAPVSFDHVTDDALIDRIDAAFTAKYADDSYFSVALLQGSRTRIVGLVPMSAFP</sequence>